<dbReference type="GO" id="GO:0009099">
    <property type="term" value="P:L-valine biosynthetic process"/>
    <property type="evidence" value="ECO:0007669"/>
    <property type="project" value="TreeGrafter"/>
</dbReference>
<proteinExistence type="inferred from homology"/>
<dbReference type="Proteomes" id="UP000287853">
    <property type="component" value="Unassembled WGS sequence"/>
</dbReference>
<keyword evidence="7" id="KW-0808">Transferase</keyword>
<keyword evidence="8" id="KW-1185">Reference proteome</keyword>
<evidence type="ECO:0000313" key="8">
    <source>
        <dbReference type="Proteomes" id="UP000287853"/>
    </source>
</evidence>
<keyword evidence="2 3" id="KW-0786">Thiamine pyrophosphate</keyword>
<dbReference type="PANTHER" id="PTHR18968:SF129">
    <property type="entry name" value="ACETOLACTATE SYNTHASE"/>
    <property type="match status" value="1"/>
</dbReference>
<protein>
    <submittedName>
        <fullName evidence="7">Acetolactate synthase-1/2/3 large subunit</fullName>
        <ecNumber evidence="7">2.2.1.6</ecNumber>
    </submittedName>
</protein>
<feature type="domain" description="Thiamine pyrophosphate enzyme TPP-binding" evidence="5">
    <location>
        <begin position="399"/>
        <end position="544"/>
    </location>
</feature>
<reference evidence="7 8" key="1">
    <citation type="submission" date="2017-01" db="EMBL/GenBank/DDBJ databases">
        <title>The cable genome- insights into the physiology and evolution of filamentous bacteria capable of sulfide oxidation via long distance electron transfer.</title>
        <authorList>
            <person name="Schreiber L."/>
            <person name="Bjerg J.T."/>
            <person name="Boggild A."/>
            <person name="Van De Vossenberg J."/>
            <person name="Meysman F."/>
            <person name="Nielsen L.P."/>
            <person name="Schramm A."/>
            <person name="Kjeldsen K.U."/>
        </authorList>
    </citation>
    <scope>NUCLEOTIDE SEQUENCE [LARGE SCALE GENOMIC DNA]</scope>
    <source>
        <strain evidence="7">MCF</strain>
    </source>
</reference>
<gene>
    <name evidence="7" type="ORF">H206_02622</name>
</gene>
<dbReference type="SUPFAM" id="SSF52467">
    <property type="entry name" value="DHS-like NAD/FAD-binding domain"/>
    <property type="match status" value="1"/>
</dbReference>
<dbReference type="SUPFAM" id="SSF52518">
    <property type="entry name" value="Thiamin diphosphate-binding fold (THDP-binding)"/>
    <property type="match status" value="2"/>
</dbReference>
<dbReference type="InterPro" id="IPR029035">
    <property type="entry name" value="DHS-like_NAD/FAD-binding_dom"/>
</dbReference>
<evidence type="ECO:0000259" key="4">
    <source>
        <dbReference type="Pfam" id="PF00205"/>
    </source>
</evidence>
<dbReference type="GO" id="GO:0030976">
    <property type="term" value="F:thiamine pyrophosphate binding"/>
    <property type="evidence" value="ECO:0007669"/>
    <property type="project" value="InterPro"/>
</dbReference>
<sequence length="568" mass="62777">MITFGNFFLFSLSTFFMEKMYMNGAELMVKCLENEGVEYIFGIPGEENLAFLEALRSSSIKLILTRHEQAAGFMAATYGRITGKPGVCIATLGPGATNFVTSVSYAFLGGMPCLFITGQKPIKSSKQGRFQIINVVSMMAPITKMTRQIVGADSIATLVRESFRVAVQEKSGPVHLELPEDIAAEQTTVLPFPLTPIRKKLASNESFEEVAEIIKKAKNPLLLIAAASNRRSAGTALEHFIEQTGIHFFSTQMGKGAADEFHPRCLGTAALSDHDYLHCAIGKADVIINVGHDVVEKPPFFMRRNGLVVIHINYFHAVFDEVYFPQHEVIGDIADSMQRLAALIAPNSLGGDGYFQLLKEEIDKNVYKRALPATFPYTPQQLTRVLRELMDKDSILSLDNGMYKIWFARNYRSTNSHSVLLDNALATMGAGLPVAIAAKMIFPEKKVVAVCGDGGFMMNSQEMETAIRLKLDLVILLIRDDGFGMIKWKQGGMGFPDFGLDFGNPDFVKYAESYGAHGYRGVDQEQLAEVLEHCLNTPGVHLIELPIDYAENESVLIEELKRKTCLLG</sequence>
<dbReference type="GO" id="GO:0050660">
    <property type="term" value="F:flavin adenine dinucleotide binding"/>
    <property type="evidence" value="ECO:0007669"/>
    <property type="project" value="TreeGrafter"/>
</dbReference>
<dbReference type="InterPro" id="IPR029061">
    <property type="entry name" value="THDP-binding"/>
</dbReference>
<evidence type="ECO:0000256" key="3">
    <source>
        <dbReference type="RuleBase" id="RU362132"/>
    </source>
</evidence>
<comment type="similarity">
    <text evidence="1 3">Belongs to the TPP enzyme family.</text>
</comment>
<dbReference type="CDD" id="cd07035">
    <property type="entry name" value="TPP_PYR_POX_like"/>
    <property type="match status" value="1"/>
</dbReference>
<evidence type="ECO:0000256" key="1">
    <source>
        <dbReference type="ARBA" id="ARBA00007812"/>
    </source>
</evidence>
<evidence type="ECO:0000313" key="7">
    <source>
        <dbReference type="EMBL" id="RWX43619.1"/>
    </source>
</evidence>
<dbReference type="NCBIfam" id="NF006187">
    <property type="entry name" value="PRK08322.1"/>
    <property type="match status" value="1"/>
</dbReference>
<name>A0A444IRW8_9BACT</name>
<dbReference type="Pfam" id="PF00205">
    <property type="entry name" value="TPP_enzyme_M"/>
    <property type="match status" value="1"/>
</dbReference>
<dbReference type="Pfam" id="PF02776">
    <property type="entry name" value="TPP_enzyme_N"/>
    <property type="match status" value="1"/>
</dbReference>
<dbReference type="Gene3D" id="3.40.50.1220">
    <property type="entry name" value="TPP-binding domain"/>
    <property type="match status" value="1"/>
</dbReference>
<dbReference type="PANTHER" id="PTHR18968">
    <property type="entry name" value="THIAMINE PYROPHOSPHATE ENZYMES"/>
    <property type="match status" value="1"/>
</dbReference>
<dbReference type="GO" id="GO:0003984">
    <property type="term" value="F:acetolactate synthase activity"/>
    <property type="evidence" value="ECO:0007669"/>
    <property type="project" value="UniProtKB-EC"/>
</dbReference>
<dbReference type="GO" id="GO:0000287">
    <property type="term" value="F:magnesium ion binding"/>
    <property type="evidence" value="ECO:0007669"/>
    <property type="project" value="InterPro"/>
</dbReference>
<dbReference type="FunFam" id="3.40.50.970:FF:000007">
    <property type="entry name" value="Acetolactate synthase"/>
    <property type="match status" value="1"/>
</dbReference>
<evidence type="ECO:0000259" key="5">
    <source>
        <dbReference type="Pfam" id="PF02775"/>
    </source>
</evidence>
<feature type="domain" description="Thiamine pyrophosphate enzyme N-terminal TPP-binding" evidence="6">
    <location>
        <begin position="22"/>
        <end position="137"/>
    </location>
</feature>
<feature type="domain" description="Thiamine pyrophosphate enzyme central" evidence="4">
    <location>
        <begin position="208"/>
        <end position="340"/>
    </location>
</feature>
<dbReference type="Pfam" id="PF02775">
    <property type="entry name" value="TPP_enzyme_C"/>
    <property type="match status" value="1"/>
</dbReference>
<dbReference type="InterPro" id="IPR011766">
    <property type="entry name" value="TPP_enzyme_TPP-bd"/>
</dbReference>
<evidence type="ECO:0000259" key="6">
    <source>
        <dbReference type="Pfam" id="PF02776"/>
    </source>
</evidence>
<dbReference type="InterPro" id="IPR000399">
    <property type="entry name" value="TPP-bd_CS"/>
</dbReference>
<dbReference type="EC" id="2.2.1.6" evidence="7"/>
<dbReference type="AlphaFoldDB" id="A0A444IRW8"/>
<organism evidence="7 8">
    <name type="scientific">Candidatus Electrothrix aarhusensis</name>
    <dbReference type="NCBI Taxonomy" id="1859131"/>
    <lineage>
        <taxon>Bacteria</taxon>
        <taxon>Pseudomonadati</taxon>
        <taxon>Thermodesulfobacteriota</taxon>
        <taxon>Desulfobulbia</taxon>
        <taxon>Desulfobulbales</taxon>
        <taxon>Desulfobulbaceae</taxon>
        <taxon>Candidatus Electrothrix</taxon>
    </lineage>
</organism>
<dbReference type="InterPro" id="IPR045229">
    <property type="entry name" value="TPP_enz"/>
</dbReference>
<comment type="caution">
    <text evidence="7">The sequence shown here is derived from an EMBL/GenBank/DDBJ whole genome shotgun (WGS) entry which is preliminary data.</text>
</comment>
<accession>A0A444IRW8</accession>
<dbReference type="InterPro" id="IPR012000">
    <property type="entry name" value="Thiamin_PyroP_enz_cen_dom"/>
</dbReference>
<dbReference type="GO" id="GO:0009097">
    <property type="term" value="P:isoleucine biosynthetic process"/>
    <property type="evidence" value="ECO:0007669"/>
    <property type="project" value="TreeGrafter"/>
</dbReference>
<dbReference type="InterPro" id="IPR012001">
    <property type="entry name" value="Thiamin_PyroP_enz_TPP-bd_dom"/>
</dbReference>
<dbReference type="EMBL" id="MTKO01000115">
    <property type="protein sequence ID" value="RWX43619.1"/>
    <property type="molecule type" value="Genomic_DNA"/>
</dbReference>
<evidence type="ECO:0000256" key="2">
    <source>
        <dbReference type="ARBA" id="ARBA00023052"/>
    </source>
</evidence>
<dbReference type="PROSITE" id="PS00187">
    <property type="entry name" value="TPP_ENZYMES"/>
    <property type="match status" value="1"/>
</dbReference>
<dbReference type="GO" id="GO:0005948">
    <property type="term" value="C:acetolactate synthase complex"/>
    <property type="evidence" value="ECO:0007669"/>
    <property type="project" value="TreeGrafter"/>
</dbReference>
<dbReference type="Gene3D" id="3.40.50.970">
    <property type="match status" value="2"/>
</dbReference>